<dbReference type="GO" id="GO:0016491">
    <property type="term" value="F:oxidoreductase activity"/>
    <property type="evidence" value="ECO:0007669"/>
    <property type="project" value="UniProtKB-KW"/>
</dbReference>
<name>A0A3P2RJ25_WEIVI</name>
<gene>
    <name evidence="10" type="ORF">D3P96_01840</name>
</gene>
<dbReference type="OrthoDB" id="9802028at2"/>
<comment type="cofactor">
    <cofactor evidence="1">
        <name>FAD</name>
        <dbReference type="ChEBI" id="CHEBI:57692"/>
    </cofactor>
</comment>
<dbReference type="EMBL" id="RHGY01000001">
    <property type="protein sequence ID" value="RRG18750.1"/>
    <property type="molecule type" value="Genomic_DNA"/>
</dbReference>
<evidence type="ECO:0000256" key="6">
    <source>
        <dbReference type="ARBA" id="ARBA00023097"/>
    </source>
</evidence>
<dbReference type="InterPro" id="IPR036188">
    <property type="entry name" value="FAD/NAD-bd_sf"/>
</dbReference>
<evidence type="ECO:0000256" key="1">
    <source>
        <dbReference type="ARBA" id="ARBA00001974"/>
    </source>
</evidence>
<feature type="domain" description="Pyridine nucleotide-disulphide oxidoreductase dimerisation" evidence="8">
    <location>
        <begin position="338"/>
        <end position="437"/>
    </location>
</feature>
<keyword evidence="3" id="KW-0285">Flavoprotein</keyword>
<dbReference type="InterPro" id="IPR023753">
    <property type="entry name" value="FAD/NAD-binding_dom"/>
</dbReference>
<sequence length="458" mass="49514">MKYLIVGASHGGHEAALELLHKEPEAEVTILEQGDFISFMSCGMELYLTNKVIDDTSVRNFKPSDLEDLGGVVKNNSQVVAINADDKTVHVKNTVTGIETDETYDKLILSTGVNPVQLPVPGNDLKNIFLMRGHDWALKIKAKLADPAVQNVVIVGAGYIGIEATEAFVGAGKHVTLIDTLPNVLGAYLNEEMSDKIKQRLQTNGVDVRMHEFVQAYIGDAGVLSEVETDSGSYPADLVIEAVGVQPNTDWLQGTVLLDQKGWIKTDSFLQTNLPDVYAIGDAIVPFSIPANKPMPIALATTARREAQYVVQNITSDNVNAKPFKGVVGTSALDVLGYSFATAGLNRTTADRASVAMETVHYEDKRLPYFVSSQSGNGDIAVDLSYNPDTHQILGGAVLADGYDVTAHGNTLALAISQKLTLEDIAEADFFFQPGFDRQWSVLNLAAQHALGYGEFTR</sequence>
<comment type="caution">
    <text evidence="10">The sequence shown here is derived from an EMBL/GenBank/DDBJ whole genome shotgun (WGS) entry which is preliminary data.</text>
</comment>
<evidence type="ECO:0000313" key="11">
    <source>
        <dbReference type="Proteomes" id="UP000275836"/>
    </source>
</evidence>
<reference evidence="10 11" key="1">
    <citation type="submission" date="2018-10" db="EMBL/GenBank/DDBJ databases">
        <title>Draft genome sequence of Weissella viridescens UCO-SMC3.</title>
        <authorList>
            <person name="Garcia-Cancino A."/>
            <person name="Espinoza-Monje M."/>
            <person name="Albarracin L."/>
            <person name="Garcia-Castillo V."/>
            <person name="Campos-Martin J."/>
            <person name="Nakano Y."/>
            <person name="Guitierrez-Zamorano C."/>
            <person name="Ikeda-Ohtsubo W."/>
            <person name="Morita H."/>
            <person name="Kitazawa H."/>
            <person name="Villena J."/>
        </authorList>
    </citation>
    <scope>NUCLEOTIDE SEQUENCE [LARGE SCALE GENOMIC DNA]</scope>
    <source>
        <strain evidence="10 11">UCO-SMC3</strain>
    </source>
</reference>
<keyword evidence="4" id="KW-0274">FAD</keyword>
<dbReference type="PANTHER" id="PTHR43429">
    <property type="entry name" value="PYRIDINE NUCLEOTIDE-DISULFIDE OXIDOREDUCTASE DOMAIN-CONTAINING"/>
    <property type="match status" value="1"/>
</dbReference>
<dbReference type="Pfam" id="PF02852">
    <property type="entry name" value="Pyr_redox_dim"/>
    <property type="match status" value="1"/>
</dbReference>
<organism evidence="10 11">
    <name type="scientific">Weissella viridescens</name>
    <name type="common">Lactobacillus viridescens</name>
    <dbReference type="NCBI Taxonomy" id="1629"/>
    <lineage>
        <taxon>Bacteria</taxon>
        <taxon>Bacillati</taxon>
        <taxon>Bacillota</taxon>
        <taxon>Bacilli</taxon>
        <taxon>Lactobacillales</taxon>
        <taxon>Lactobacillaceae</taxon>
        <taxon>Weissella</taxon>
    </lineage>
</organism>
<dbReference type="InterPro" id="IPR050260">
    <property type="entry name" value="FAD-bd_OxRdtase"/>
</dbReference>
<evidence type="ECO:0000256" key="3">
    <source>
        <dbReference type="ARBA" id="ARBA00022630"/>
    </source>
</evidence>
<dbReference type="Pfam" id="PF07992">
    <property type="entry name" value="Pyr_redox_2"/>
    <property type="match status" value="1"/>
</dbReference>
<dbReference type="AlphaFoldDB" id="A0A3P2RJ25"/>
<keyword evidence="6" id="KW-0558">Oxidation</keyword>
<proteinExistence type="inferred from homology"/>
<evidence type="ECO:0000259" key="8">
    <source>
        <dbReference type="Pfam" id="PF02852"/>
    </source>
</evidence>
<dbReference type="InterPro" id="IPR004099">
    <property type="entry name" value="Pyr_nucl-diS_OxRdtase_dimer"/>
</dbReference>
<dbReference type="PRINTS" id="PR00411">
    <property type="entry name" value="PNDRDTASEI"/>
</dbReference>
<dbReference type="InterPro" id="IPR016156">
    <property type="entry name" value="FAD/NAD-linked_Rdtase_dimer_sf"/>
</dbReference>
<evidence type="ECO:0000256" key="4">
    <source>
        <dbReference type="ARBA" id="ARBA00022827"/>
    </source>
</evidence>
<dbReference type="PANTHER" id="PTHR43429:SF1">
    <property type="entry name" value="NAD(P)H SULFUR OXIDOREDUCTASE (COA-DEPENDENT)"/>
    <property type="match status" value="1"/>
</dbReference>
<feature type="domain" description="FAD/NAD(P)-binding" evidence="9">
    <location>
        <begin position="2"/>
        <end position="306"/>
    </location>
</feature>
<dbReference type="RefSeq" id="WP_124942689.1">
    <property type="nucleotide sequence ID" value="NZ_RHGY01000001.1"/>
</dbReference>
<dbReference type="SUPFAM" id="SSF51905">
    <property type="entry name" value="FAD/NAD(P)-binding domain"/>
    <property type="match status" value="1"/>
</dbReference>
<evidence type="ECO:0000259" key="9">
    <source>
        <dbReference type="Pfam" id="PF07992"/>
    </source>
</evidence>
<dbReference type="SUPFAM" id="SSF55424">
    <property type="entry name" value="FAD/NAD-linked reductases, dimerisation (C-terminal) domain"/>
    <property type="match status" value="1"/>
</dbReference>
<dbReference type="PRINTS" id="PR00368">
    <property type="entry name" value="FADPNR"/>
</dbReference>
<keyword evidence="5" id="KW-0560">Oxidoreductase</keyword>
<accession>A0A3P2RJ25</accession>
<evidence type="ECO:0000256" key="7">
    <source>
        <dbReference type="ARBA" id="ARBA00023284"/>
    </source>
</evidence>
<evidence type="ECO:0000256" key="5">
    <source>
        <dbReference type="ARBA" id="ARBA00023002"/>
    </source>
</evidence>
<comment type="similarity">
    <text evidence="2">Belongs to the class-III pyridine nucleotide-disulfide oxidoreductase family.</text>
</comment>
<evidence type="ECO:0000256" key="2">
    <source>
        <dbReference type="ARBA" id="ARBA00009130"/>
    </source>
</evidence>
<dbReference type="Gene3D" id="3.50.50.60">
    <property type="entry name" value="FAD/NAD(P)-binding domain"/>
    <property type="match status" value="2"/>
</dbReference>
<protein>
    <submittedName>
        <fullName evidence="10">FAD-dependent oxidoreductase</fullName>
    </submittedName>
</protein>
<dbReference type="Proteomes" id="UP000275836">
    <property type="component" value="Unassembled WGS sequence"/>
</dbReference>
<dbReference type="Gene3D" id="3.30.390.30">
    <property type="match status" value="1"/>
</dbReference>
<keyword evidence="7" id="KW-0676">Redox-active center</keyword>
<evidence type="ECO:0000313" key="10">
    <source>
        <dbReference type="EMBL" id="RRG18750.1"/>
    </source>
</evidence>